<dbReference type="EMBL" id="JBHUFA010000001">
    <property type="protein sequence ID" value="MFD1694727.1"/>
    <property type="molecule type" value="Genomic_DNA"/>
</dbReference>
<protein>
    <submittedName>
        <fullName evidence="1">DUF1289 domain-containing protein</fullName>
    </submittedName>
</protein>
<comment type="caution">
    <text evidence="1">The sequence shown here is derived from an EMBL/GenBank/DDBJ whole genome shotgun (WGS) entry which is preliminary data.</text>
</comment>
<reference evidence="2" key="1">
    <citation type="journal article" date="2019" name="Int. J. Syst. Evol. Microbiol.">
        <title>The Global Catalogue of Microorganisms (GCM) 10K type strain sequencing project: providing services to taxonomists for standard genome sequencing and annotation.</title>
        <authorList>
            <consortium name="The Broad Institute Genomics Platform"/>
            <consortium name="The Broad Institute Genome Sequencing Center for Infectious Disease"/>
            <person name="Wu L."/>
            <person name="Ma J."/>
        </authorList>
    </citation>
    <scope>NUCLEOTIDE SEQUENCE [LARGE SCALE GENOMIC DNA]</scope>
    <source>
        <strain evidence="2">JCM 3369</strain>
    </source>
</reference>
<proteinExistence type="predicted"/>
<organism evidence="1 2">
    <name type="scientific">Roseibium aestuarii</name>
    <dbReference type="NCBI Taxonomy" id="2600299"/>
    <lineage>
        <taxon>Bacteria</taxon>
        <taxon>Pseudomonadati</taxon>
        <taxon>Pseudomonadota</taxon>
        <taxon>Alphaproteobacteria</taxon>
        <taxon>Hyphomicrobiales</taxon>
        <taxon>Stappiaceae</taxon>
        <taxon>Roseibium</taxon>
    </lineage>
</organism>
<dbReference type="RefSeq" id="WP_208998654.1">
    <property type="nucleotide sequence ID" value="NZ_JBHUFA010000001.1"/>
</dbReference>
<keyword evidence="2" id="KW-1185">Reference proteome</keyword>
<sequence>METPCTKICQIHPVTRLCLGCLRSLDEIAGWSSYTPEVRARIMAELPARRATAGDLR</sequence>
<name>A0ABW4JSG4_9HYPH</name>
<dbReference type="PANTHER" id="PTHR35175">
    <property type="entry name" value="DUF1289 DOMAIN-CONTAINING PROTEIN"/>
    <property type="match status" value="1"/>
</dbReference>
<gene>
    <name evidence="1" type="ORF">ACFSC7_04310</name>
</gene>
<evidence type="ECO:0000313" key="2">
    <source>
        <dbReference type="Proteomes" id="UP001597327"/>
    </source>
</evidence>
<dbReference type="Pfam" id="PF06945">
    <property type="entry name" value="DUF1289"/>
    <property type="match status" value="1"/>
</dbReference>
<accession>A0ABW4JSG4</accession>
<evidence type="ECO:0000313" key="1">
    <source>
        <dbReference type="EMBL" id="MFD1694727.1"/>
    </source>
</evidence>
<dbReference type="InterPro" id="IPR010710">
    <property type="entry name" value="DUF1289"/>
</dbReference>
<dbReference type="Proteomes" id="UP001597327">
    <property type="component" value="Unassembled WGS sequence"/>
</dbReference>
<dbReference type="PANTHER" id="PTHR35175:SF2">
    <property type="entry name" value="DUF1289 DOMAIN-CONTAINING PROTEIN"/>
    <property type="match status" value="1"/>
</dbReference>